<dbReference type="InterPro" id="IPR002934">
    <property type="entry name" value="Polymerase_NTP_transf_dom"/>
</dbReference>
<evidence type="ECO:0000313" key="2">
    <source>
        <dbReference type="EMBL" id="MYL66046.1"/>
    </source>
</evidence>
<evidence type="ECO:0000313" key="3">
    <source>
        <dbReference type="Proteomes" id="UP000447833"/>
    </source>
</evidence>
<feature type="domain" description="Polymerase nucleotidyl transferase" evidence="1">
    <location>
        <begin position="13"/>
        <end position="57"/>
    </location>
</feature>
<dbReference type="CDD" id="cd05403">
    <property type="entry name" value="NT_KNTase_like"/>
    <property type="match status" value="1"/>
</dbReference>
<comment type="caution">
    <text evidence="2">The sequence shown here is derived from an EMBL/GenBank/DDBJ whole genome shotgun (WGS) entry which is preliminary data.</text>
</comment>
<dbReference type="Proteomes" id="UP000447833">
    <property type="component" value="Unassembled WGS sequence"/>
</dbReference>
<dbReference type="AlphaFoldDB" id="A0A845F5V9"/>
<evidence type="ECO:0000259" key="1">
    <source>
        <dbReference type="Pfam" id="PF01909"/>
    </source>
</evidence>
<sequence length="224" mass="26093">MRHVLITPLMIEKYAKRLVDRLKNPLLKGVVITGSFARGEAGPYSDLDIWCFYNEPLIKSPSLPELMGISLDMREVCLKDFRDVANGSKEYVAPCFEQLKIYGETPFVLPSRDEIKSGLMTLLLSIDSRIKQFVSPINSYKLLNDLMYILRIERFFATSQYPLTLSELYSMQIEASDRFLVELYSAFLFGHHQQQRTEEEIRFAVQRFVQKRLSRNSLMERESD</sequence>
<organism evidence="2 3">
    <name type="scientific">Guptibacillus hwajinpoensis</name>
    <dbReference type="NCBI Taxonomy" id="208199"/>
    <lineage>
        <taxon>Bacteria</taxon>
        <taxon>Bacillati</taxon>
        <taxon>Bacillota</taxon>
        <taxon>Bacilli</taxon>
        <taxon>Bacillales</taxon>
        <taxon>Guptibacillaceae</taxon>
        <taxon>Guptibacillus</taxon>
    </lineage>
</organism>
<dbReference type="SUPFAM" id="SSF81301">
    <property type="entry name" value="Nucleotidyltransferase"/>
    <property type="match status" value="1"/>
</dbReference>
<dbReference type="EMBL" id="WMEY01000015">
    <property type="protein sequence ID" value="MYL66046.1"/>
    <property type="molecule type" value="Genomic_DNA"/>
</dbReference>
<dbReference type="Gene3D" id="3.30.460.10">
    <property type="entry name" value="Beta Polymerase, domain 2"/>
    <property type="match status" value="1"/>
</dbReference>
<dbReference type="InterPro" id="IPR043519">
    <property type="entry name" value="NT_sf"/>
</dbReference>
<protein>
    <recommendedName>
        <fullName evidence="1">Polymerase nucleotidyl transferase domain-containing protein</fullName>
    </recommendedName>
</protein>
<dbReference type="Pfam" id="PF01909">
    <property type="entry name" value="NTP_transf_2"/>
    <property type="match status" value="1"/>
</dbReference>
<gene>
    <name evidence="2" type="ORF">GLW07_22225</name>
</gene>
<proteinExistence type="predicted"/>
<accession>A0A845F5V9</accession>
<reference evidence="2 3" key="1">
    <citation type="submission" date="2019-11" db="EMBL/GenBank/DDBJ databases">
        <title>Genome sequences of 17 halophilic strains isolated from different environments.</title>
        <authorList>
            <person name="Furrow R.E."/>
        </authorList>
    </citation>
    <scope>NUCLEOTIDE SEQUENCE [LARGE SCALE GENOMIC DNA]</scope>
    <source>
        <strain evidence="2 3">22506_14_FS</strain>
    </source>
</reference>
<dbReference type="GO" id="GO:0016779">
    <property type="term" value="F:nucleotidyltransferase activity"/>
    <property type="evidence" value="ECO:0007669"/>
    <property type="project" value="InterPro"/>
</dbReference>
<dbReference type="RefSeq" id="WP_160921721.1">
    <property type="nucleotide sequence ID" value="NZ_WMEY01000015.1"/>
</dbReference>
<name>A0A845F5V9_9BACL</name>